<dbReference type="Proteomes" id="UP000823882">
    <property type="component" value="Unassembled WGS sequence"/>
</dbReference>
<name>A0A9D2NZX5_9FIRM</name>
<reference evidence="1" key="2">
    <citation type="submission" date="2021-04" db="EMBL/GenBank/DDBJ databases">
        <authorList>
            <person name="Gilroy R."/>
        </authorList>
    </citation>
    <scope>NUCLEOTIDE SEQUENCE</scope>
    <source>
        <strain evidence="1">CHK186-1790</strain>
    </source>
</reference>
<dbReference type="EMBL" id="DWWJ01000091">
    <property type="protein sequence ID" value="HJC40864.1"/>
    <property type="molecule type" value="Genomic_DNA"/>
</dbReference>
<organism evidence="1 2">
    <name type="scientific">Candidatus Intestinimonas pullistercoris</name>
    <dbReference type="NCBI Taxonomy" id="2838623"/>
    <lineage>
        <taxon>Bacteria</taxon>
        <taxon>Bacillati</taxon>
        <taxon>Bacillota</taxon>
        <taxon>Clostridia</taxon>
        <taxon>Eubacteriales</taxon>
        <taxon>Intestinimonas</taxon>
    </lineage>
</organism>
<gene>
    <name evidence="1" type="ORF">H9701_04855</name>
</gene>
<sequence length="690" mass="75413">MLKARNLDDQTYQEIVKAAEGRLPWLCPSWTDHNAHDPGITILELMAWYKELQQYQMNQFTDELRCKLLKLAGVRRRPAVPAGCAVELSPEDPPRLSGGRLTTREGIPFTLTEAVPARRPILKRVCVAQGERLVDMGEVLGDRHITFQPFAPGEAGRSTLRVGFSALGEGDLRLWFDVEAPEGVPRNPFAAPEQVPRVIRWVCQGAEGTQVLRDDTHGLSRSGYVTLRPQGTWPAGADGLFWLTLALEDPGCEEEVRLSGLSAGRYCALQQETWARTHWLRAPALPEWEACLADAQARDGELAVFVRTGDRWEQSGHWQSAAAPEGRLLRLDTSRAVQDGADNVMVVSLDAFRCTGLIFDAKGLPGETFFLNLEGRTALTESFTLLCETLDRDGQVRPALWRCVEDLYQYGPRDRVFTYDPARETITFGDGAHGALLRRGKGAVLVAELTLSYCEGGNIPGGGDLRFADDDLPVRNQAASGGAARETAAQAQARLLRELNTTRKCVSAADYERLARETPGLRVAAARALPAYDPEEPTGVSRLPTVTVVAVPAGAGECPLPDGRFLAAVQRQLDGVRPIGTQVRVVPPVYVELTVEATLWGGEEGVEEALEASLRNYLARSGIGGTLRAGDVAARVQAAPGVLRVREVDLRTSSAGCYQNAEGDIRLPRRGIPHLKELRVTCLPVERTGR</sequence>
<reference evidence="1" key="1">
    <citation type="journal article" date="2021" name="PeerJ">
        <title>Extensive microbial diversity within the chicken gut microbiome revealed by metagenomics and culture.</title>
        <authorList>
            <person name="Gilroy R."/>
            <person name="Ravi A."/>
            <person name="Getino M."/>
            <person name="Pursley I."/>
            <person name="Horton D.L."/>
            <person name="Alikhan N.F."/>
            <person name="Baker D."/>
            <person name="Gharbi K."/>
            <person name="Hall N."/>
            <person name="Watson M."/>
            <person name="Adriaenssens E.M."/>
            <person name="Foster-Nyarko E."/>
            <person name="Jarju S."/>
            <person name="Secka A."/>
            <person name="Antonio M."/>
            <person name="Oren A."/>
            <person name="Chaudhuri R.R."/>
            <person name="La Ragione R."/>
            <person name="Hildebrand F."/>
            <person name="Pallen M.J."/>
        </authorList>
    </citation>
    <scope>NUCLEOTIDE SEQUENCE</scope>
    <source>
        <strain evidence="1">CHK186-1790</strain>
    </source>
</reference>
<evidence type="ECO:0000313" key="1">
    <source>
        <dbReference type="EMBL" id="HJC40864.1"/>
    </source>
</evidence>
<accession>A0A9D2NZX5</accession>
<protein>
    <submittedName>
        <fullName evidence="1">Baseplate J/gp47 family protein</fullName>
    </submittedName>
</protein>
<evidence type="ECO:0000313" key="2">
    <source>
        <dbReference type="Proteomes" id="UP000823882"/>
    </source>
</evidence>
<proteinExistence type="predicted"/>
<comment type="caution">
    <text evidence="1">The sequence shown here is derived from an EMBL/GenBank/DDBJ whole genome shotgun (WGS) entry which is preliminary data.</text>
</comment>
<dbReference type="AlphaFoldDB" id="A0A9D2NZX5"/>